<feature type="domain" description="Copper amine oxidase-like N-terminal" evidence="2">
    <location>
        <begin position="63"/>
        <end position="103"/>
    </location>
</feature>
<accession>A0A6G3ZS20</accession>
<feature type="region of interest" description="Disordered" evidence="1">
    <location>
        <begin position="98"/>
        <end position="137"/>
    </location>
</feature>
<evidence type="ECO:0000256" key="1">
    <source>
        <dbReference type="SAM" id="MobiDB-lite"/>
    </source>
</evidence>
<dbReference type="InterPro" id="IPR012854">
    <property type="entry name" value="Cu_amine_oxidase-like_N"/>
</dbReference>
<name>A0A6G3ZS20_9BACL</name>
<dbReference type="InterPro" id="IPR036582">
    <property type="entry name" value="Mao_N_sf"/>
</dbReference>
<dbReference type="AlphaFoldDB" id="A0A6G3ZS20"/>
<dbReference type="SUPFAM" id="SSF55383">
    <property type="entry name" value="Copper amine oxidase, domain N"/>
    <property type="match status" value="1"/>
</dbReference>
<evidence type="ECO:0000259" key="2">
    <source>
        <dbReference type="Pfam" id="PF07833"/>
    </source>
</evidence>
<dbReference type="Pfam" id="PF07833">
    <property type="entry name" value="Cu_amine_oxidN1"/>
    <property type="match status" value="1"/>
</dbReference>
<proteinExistence type="predicted"/>
<sequence>MKTIQMKKSVFVSTIVAASLIFGSVGVFASSGLEKIQAFLNHDIKFTVDGKAWTPTDSDGNELTPIIYDGSSYVPAKAVAEKMGGSVKWDASSQTIRLTTSSNKSTDGVPYKDGGSSSTPSKPAPSPDPVDVPSGDGVMVLGDKEATTAKMKEQAVAIIKLYGDALETGSTAKFDAYVDKFVAEKRDHSPISLGRQYYKDEFKKKVKGAIAVNDTDKITDYAKTMKAVKSSDVEVYHVSNKTEFSQSFEYNFYPKDWSAFSSVYVHFTFSADQYDSNNFILEEVRIS</sequence>
<gene>
    <name evidence="3" type="ORF">GK047_02640</name>
</gene>
<reference evidence="3" key="1">
    <citation type="submission" date="2020-02" db="EMBL/GenBank/DDBJ databases">
        <authorList>
            <person name="Shen X.-R."/>
            <person name="Zhang Y.-X."/>
        </authorList>
    </citation>
    <scope>NUCLEOTIDE SEQUENCE</scope>
    <source>
        <strain evidence="3">SYP-B3998</strain>
    </source>
</reference>
<evidence type="ECO:0000313" key="3">
    <source>
        <dbReference type="EMBL" id="NEW04915.1"/>
    </source>
</evidence>
<dbReference type="EMBL" id="JAAIKC010000001">
    <property type="protein sequence ID" value="NEW04915.1"/>
    <property type="molecule type" value="Genomic_DNA"/>
</dbReference>
<comment type="caution">
    <text evidence="3">The sequence shown here is derived from an EMBL/GenBank/DDBJ whole genome shotgun (WGS) entry which is preliminary data.</text>
</comment>
<dbReference type="RefSeq" id="WP_163940783.1">
    <property type="nucleotide sequence ID" value="NZ_JAAIKC010000001.1"/>
</dbReference>
<organism evidence="3">
    <name type="scientific">Paenibacillus sp. SYP-B3998</name>
    <dbReference type="NCBI Taxonomy" id="2678564"/>
    <lineage>
        <taxon>Bacteria</taxon>
        <taxon>Bacillati</taxon>
        <taxon>Bacillota</taxon>
        <taxon>Bacilli</taxon>
        <taxon>Bacillales</taxon>
        <taxon>Paenibacillaceae</taxon>
        <taxon>Paenibacillus</taxon>
    </lineage>
</organism>
<protein>
    <recommendedName>
        <fullName evidence="2">Copper amine oxidase-like N-terminal domain-containing protein</fullName>
    </recommendedName>
</protein>